<name>A0A1W2GLX2_REIFA</name>
<organism evidence="2 3">
    <name type="scientific">Reichenbachiella faecimaris</name>
    <dbReference type="NCBI Taxonomy" id="692418"/>
    <lineage>
        <taxon>Bacteria</taxon>
        <taxon>Pseudomonadati</taxon>
        <taxon>Bacteroidota</taxon>
        <taxon>Cytophagia</taxon>
        <taxon>Cytophagales</taxon>
        <taxon>Reichenbachiellaceae</taxon>
        <taxon>Reichenbachiella</taxon>
    </lineage>
</organism>
<dbReference type="RefSeq" id="WP_084374032.1">
    <property type="nucleotide sequence ID" value="NZ_FWYF01000004.1"/>
</dbReference>
<evidence type="ECO:0000313" key="3">
    <source>
        <dbReference type="Proteomes" id="UP000192472"/>
    </source>
</evidence>
<accession>A0A1W2GLX2</accession>
<reference evidence="2 3" key="1">
    <citation type="submission" date="2017-04" db="EMBL/GenBank/DDBJ databases">
        <authorList>
            <person name="Afonso C.L."/>
            <person name="Miller P.J."/>
            <person name="Scott M.A."/>
            <person name="Spackman E."/>
            <person name="Goraichik I."/>
            <person name="Dimitrov K.M."/>
            <person name="Suarez D.L."/>
            <person name="Swayne D.E."/>
        </authorList>
    </citation>
    <scope>NUCLEOTIDE SEQUENCE [LARGE SCALE GENOMIC DNA]</scope>
    <source>
        <strain evidence="2 3">DSM 26133</strain>
    </source>
</reference>
<dbReference type="OrthoDB" id="9801888at2"/>
<proteinExistence type="predicted"/>
<evidence type="ECO:0000313" key="2">
    <source>
        <dbReference type="EMBL" id="SMD37647.1"/>
    </source>
</evidence>
<dbReference type="AlphaFoldDB" id="A0A1W2GLX2"/>
<sequence length="416" mass="48603">MLEHQEVQKNVNGKKKKHQILEVKDYLDLKYEFRRNDLTLEVEYRKVEDKKFQVLDEARINSIWIELQVDGFKISDAVLIKILNSHLVNNHHPLKSYFDSLPKHDGIDYIQKLADSIEIDDAAVENIHLKDLWKPYLEKWLVGSVATVLGKGTNQLCLILAGGQGVGKTTWLNKLCPKGLEDFLVCSHINPSLTDNTTANYLAEKWFVNIDDQLETIFGKDFNSMKAIITAPFVTNRKTWHKFSRKRDRVCSFMGSVNNTQFLTDTENRRYLVFKVRKVHFEHKVEMVKVWSQALHLLEQGFTYWFQQEEMRVLNVVNNMFRQSSPEEDWLIRLYEPCTADNPQATFLMPSEILTKLNAYSNMKLSIRKLNMAMEKLGFTNKVSKRIHGQPRYVHPVIEHLTGSDTQYQHDLRSEV</sequence>
<dbReference type="InterPro" id="IPR007936">
    <property type="entry name" value="VapE-like_dom"/>
</dbReference>
<dbReference type="Proteomes" id="UP000192472">
    <property type="component" value="Unassembled WGS sequence"/>
</dbReference>
<feature type="domain" description="Virulence-associated protein E-like" evidence="1">
    <location>
        <begin position="127"/>
        <end position="320"/>
    </location>
</feature>
<protein>
    <submittedName>
        <fullName evidence="2">Virulence-associated protein E</fullName>
    </submittedName>
</protein>
<dbReference type="PANTHER" id="PTHR34985:SF1">
    <property type="entry name" value="SLR0554 PROTEIN"/>
    <property type="match status" value="1"/>
</dbReference>
<evidence type="ECO:0000259" key="1">
    <source>
        <dbReference type="Pfam" id="PF05272"/>
    </source>
</evidence>
<dbReference type="STRING" id="692418.SAMN04488029_3389"/>
<dbReference type="Pfam" id="PF05272">
    <property type="entry name" value="VapE-like_dom"/>
    <property type="match status" value="1"/>
</dbReference>
<keyword evidence="3" id="KW-1185">Reference proteome</keyword>
<dbReference type="PANTHER" id="PTHR34985">
    <property type="entry name" value="SLR0554 PROTEIN"/>
    <property type="match status" value="1"/>
</dbReference>
<gene>
    <name evidence="2" type="ORF">SAMN04488029_3389</name>
</gene>
<dbReference type="EMBL" id="FWYF01000004">
    <property type="protein sequence ID" value="SMD37647.1"/>
    <property type="molecule type" value="Genomic_DNA"/>
</dbReference>